<keyword evidence="1" id="KW-0472">Membrane</keyword>
<proteinExistence type="predicted"/>
<dbReference type="RefSeq" id="WP_016339160.1">
    <property type="nucleotide sequence ID" value="NC_021280.1"/>
</dbReference>
<dbReference type="KEGG" id="scr:SCHRY_v1c07610"/>
<accession>R4U1X6</accession>
<dbReference type="HOGENOM" id="CLU_2156771_0_0_14"/>
<dbReference type="STRING" id="1276227.SCHRY_v1c07610"/>
<keyword evidence="1" id="KW-0812">Transmembrane</keyword>
<sequence length="111" mass="13117">MKKINFSKKQKHSEQALDKIIEQSKTNLLEETIIIDDDYSIVKDFKDDNIKVIKMANNNFYNENAIDLEQELLKEAPQKKKNRFFKYIFFMILAILIITMITIIIIKFGGK</sequence>
<evidence type="ECO:0000256" key="1">
    <source>
        <dbReference type="SAM" id="Phobius"/>
    </source>
</evidence>
<dbReference type="OrthoDB" id="389800at2"/>
<evidence type="ECO:0000313" key="3">
    <source>
        <dbReference type="Proteomes" id="UP000013964"/>
    </source>
</evidence>
<gene>
    <name evidence="2" type="ORF">SCHRY_v1c07610</name>
</gene>
<dbReference type="PATRIC" id="fig|1276227.3.peg.768"/>
<reference evidence="2 3" key="1">
    <citation type="journal article" date="2013" name="Genome Biol. Evol.">
        <title>Complete genomes of two dipteran-associated spiroplasmas provided insights into the origin, dynamics, and impacts of viral invasion in spiroplasma.</title>
        <authorList>
            <person name="Ku C."/>
            <person name="Lo W.S."/>
            <person name="Chen L.L."/>
            <person name="Kuo C.H."/>
        </authorList>
    </citation>
    <scope>NUCLEOTIDE SEQUENCE [LARGE SCALE GENOMIC DNA]</scope>
    <source>
        <strain evidence="2 3">DF-1</strain>
    </source>
</reference>
<dbReference type="AlphaFoldDB" id="R4U1X6"/>
<keyword evidence="3" id="KW-1185">Reference proteome</keyword>
<dbReference type="EMBL" id="CP005077">
    <property type="protein sequence ID" value="AGM25337.1"/>
    <property type="molecule type" value="Genomic_DNA"/>
</dbReference>
<keyword evidence="1" id="KW-1133">Transmembrane helix</keyword>
<protein>
    <submittedName>
        <fullName evidence="2">Uncharacterized protein</fullName>
    </submittedName>
</protein>
<feature type="transmembrane region" description="Helical" evidence="1">
    <location>
        <begin position="84"/>
        <end position="106"/>
    </location>
</feature>
<name>R4U1X6_9MOLU</name>
<evidence type="ECO:0000313" key="2">
    <source>
        <dbReference type="EMBL" id="AGM25337.1"/>
    </source>
</evidence>
<organism evidence="2 3">
    <name type="scientific">Spiroplasma chrysopicola DF-1</name>
    <dbReference type="NCBI Taxonomy" id="1276227"/>
    <lineage>
        <taxon>Bacteria</taxon>
        <taxon>Bacillati</taxon>
        <taxon>Mycoplasmatota</taxon>
        <taxon>Mollicutes</taxon>
        <taxon>Entomoplasmatales</taxon>
        <taxon>Spiroplasmataceae</taxon>
        <taxon>Spiroplasma</taxon>
    </lineage>
</organism>
<dbReference type="Proteomes" id="UP000013964">
    <property type="component" value="Chromosome"/>
</dbReference>